<feature type="compositionally biased region" description="Basic and acidic residues" evidence="3">
    <location>
        <begin position="255"/>
        <end position="264"/>
    </location>
</feature>
<feature type="region of interest" description="Disordered" evidence="3">
    <location>
        <begin position="211"/>
        <end position="264"/>
    </location>
</feature>
<feature type="compositionally biased region" description="Low complexity" evidence="3">
    <location>
        <begin position="401"/>
        <end position="410"/>
    </location>
</feature>
<dbReference type="GO" id="GO:0017148">
    <property type="term" value="P:negative regulation of translation"/>
    <property type="evidence" value="ECO:0007669"/>
    <property type="project" value="TreeGrafter"/>
</dbReference>
<protein>
    <submittedName>
        <fullName evidence="4">Uncharacterized protein</fullName>
    </submittedName>
</protein>
<feature type="region of interest" description="Disordered" evidence="3">
    <location>
        <begin position="1"/>
        <end position="36"/>
    </location>
</feature>
<feature type="region of interest" description="Disordered" evidence="3">
    <location>
        <begin position="94"/>
        <end position="117"/>
    </location>
</feature>
<dbReference type="GO" id="GO:0005634">
    <property type="term" value="C:nucleus"/>
    <property type="evidence" value="ECO:0007669"/>
    <property type="project" value="TreeGrafter"/>
</dbReference>
<name>A0A9N9WXT3_9DIPT</name>
<accession>A0A9N9WXT3</accession>
<dbReference type="EMBL" id="OU895879">
    <property type="protein sequence ID" value="CAG9808078.1"/>
    <property type="molecule type" value="Genomic_DNA"/>
</dbReference>
<organism evidence="4 5">
    <name type="scientific">Chironomus riparius</name>
    <dbReference type="NCBI Taxonomy" id="315576"/>
    <lineage>
        <taxon>Eukaryota</taxon>
        <taxon>Metazoa</taxon>
        <taxon>Ecdysozoa</taxon>
        <taxon>Arthropoda</taxon>
        <taxon>Hexapoda</taxon>
        <taxon>Insecta</taxon>
        <taxon>Pterygota</taxon>
        <taxon>Neoptera</taxon>
        <taxon>Endopterygota</taxon>
        <taxon>Diptera</taxon>
        <taxon>Nematocera</taxon>
        <taxon>Chironomoidea</taxon>
        <taxon>Chironomidae</taxon>
        <taxon>Chironominae</taxon>
        <taxon>Chironomus</taxon>
    </lineage>
</organism>
<feature type="compositionally biased region" description="Low complexity" evidence="3">
    <location>
        <begin position="100"/>
        <end position="117"/>
    </location>
</feature>
<reference evidence="4" key="1">
    <citation type="submission" date="2022-01" db="EMBL/GenBank/DDBJ databases">
        <authorList>
            <person name="King R."/>
        </authorList>
    </citation>
    <scope>NUCLEOTIDE SEQUENCE</scope>
</reference>
<feature type="region of interest" description="Disordered" evidence="3">
    <location>
        <begin position="868"/>
        <end position="909"/>
    </location>
</feature>
<dbReference type="GO" id="GO:0003729">
    <property type="term" value="F:mRNA binding"/>
    <property type="evidence" value="ECO:0007669"/>
    <property type="project" value="TreeGrafter"/>
</dbReference>
<reference evidence="4" key="2">
    <citation type="submission" date="2022-10" db="EMBL/GenBank/DDBJ databases">
        <authorList>
            <consortium name="ENA_rothamsted_submissions"/>
            <consortium name="culmorum"/>
            <person name="King R."/>
        </authorList>
    </citation>
    <scope>NUCLEOTIDE SEQUENCE</scope>
</reference>
<gene>
    <name evidence="4" type="ORF">CHIRRI_LOCUS10924</name>
</gene>
<feature type="compositionally biased region" description="Low complexity" evidence="3">
    <location>
        <begin position="898"/>
        <end position="909"/>
    </location>
</feature>
<dbReference type="InterPro" id="IPR018862">
    <property type="entry name" value="eIF4E-T"/>
</dbReference>
<feature type="region of interest" description="Disordered" evidence="3">
    <location>
        <begin position="779"/>
        <end position="806"/>
    </location>
</feature>
<sequence length="1126" mass="127651">MSSIEGSSMDESNKMDGENLEDETSNDIPQQRTGPPIQIIRYSTATLFALRSSKLSQQRPACKNMDLACMIHMKPPPKMLIANMMPKFALNQMPNRGEESISPLSFHSNSSSSSNLSYQKRYQDGKYDNGSANDGYNTSNRYYYNKYKNNDDGSSSRIIYKTTGANASNGNSIRFLKKAYNNKYEEHNNSLGLISNKNILDNSSRVITAADHRNSRKKVEVDVKNEIKSSKSNDISHNEDSEKKLPSDEANNNSENDKNDNKKLTEVNANDLMLRNDLKKLPKDLDLTNHLDDIFNDLNINQLLDDNNMPDERESSRFSKWFTKDEAKDEQIPDTQNNNGNNVINNKHANLSMFAHETDKFFQPIDKVESNSMFNMMKVHEMENQRNDPLMNMLKHQQPIATSSSTSALSPNSGQVHSVEELEAKLRHHNEDKDRKSNENEKKVLQNFFQQQLIPNLMPQQRQHQPINQHQQNQDDINAFKKLLSQITNDNDKISSPIVTAPSNQNMLQQLINKGFQSNPDVMNQYQKSFPMTGKVPPVNSQKLINPLNSGMMQQQFSGNVDLKFLQQQPPQPQQKIPLPDIMKRPEVQALVQELTSGELSQYTLWQRLTAPGLTPIERDIITCALNVFNTNSNNGNSGMFPKQTIGPNPNLYSQSGPIPTNQNASQLHQLMQHQMKASTLTAPIPIPPQTSPLSPVPPIEPHLLFQHQAAVAANKQLRLSPLPASGLSMGPAVLTPNNLTLQVPGMPQRIPSPRELQYHTQSIMQNALIRKKLEEQRENFRKRQEQEKQEIAKKSQHDITSTAGDVCTEQQNNIITTIASSQQEEVSKNSNDLSPNKKVISIVNQSQMQRQHAPSPSIFTPTSVLRKMTAEKESDSGKATSNVGRIDDKKKQVANMQQQQQQQQHSIRNQMPQPFMNNMNPVDRMKIQNEAFGWEPHQQQIGGINKPPAQQTAAGNQHNNMNQAGQVMTSNSVNYDFQQPQQQQQQQQQMQKLNQIQKAQFLQQQQMMQMKKQQMDNNPVLSQFMAQQQQRAQAQSQFRSQFQQQQQQPMNFQSMMQGRADKNEDLLDNRNILNNGGCLSPTSNQLAKWFSPELLADASAGKLLPSLNVGQMMSLEELEKCMQNS</sequence>
<feature type="compositionally biased region" description="Basic and acidic residues" evidence="3">
    <location>
        <begin position="779"/>
        <end position="798"/>
    </location>
</feature>
<evidence type="ECO:0000313" key="4">
    <source>
        <dbReference type="EMBL" id="CAG9808078.1"/>
    </source>
</evidence>
<feature type="region of interest" description="Disordered" evidence="3">
    <location>
        <begin position="398"/>
        <end position="417"/>
    </location>
</feature>
<dbReference type="Proteomes" id="UP001153620">
    <property type="component" value="Chromosome 3"/>
</dbReference>
<feature type="compositionally biased region" description="Basic and acidic residues" evidence="3">
    <location>
        <begin position="211"/>
        <end position="247"/>
    </location>
</feature>
<evidence type="ECO:0000256" key="1">
    <source>
        <dbReference type="ARBA" id="ARBA00004496"/>
    </source>
</evidence>
<dbReference type="PANTHER" id="PTHR12269:SF1">
    <property type="entry name" value="EUKARYOTIC TRANSLATION INITIATION FACTOR 4E TRANSPORTER"/>
    <property type="match status" value="1"/>
</dbReference>
<keyword evidence="5" id="KW-1185">Reference proteome</keyword>
<dbReference type="AlphaFoldDB" id="A0A9N9WXT3"/>
<comment type="subcellular location">
    <subcellularLocation>
        <location evidence="1">Cytoplasm</location>
    </subcellularLocation>
</comment>
<proteinExistence type="predicted"/>
<dbReference type="PANTHER" id="PTHR12269">
    <property type="entry name" value="EUKARYOTIC TRANSLATION INITIATION FACTOR 4E TRANSPORTER"/>
    <property type="match status" value="1"/>
</dbReference>
<dbReference type="GO" id="GO:0036464">
    <property type="term" value="C:cytoplasmic ribonucleoprotein granule"/>
    <property type="evidence" value="ECO:0007669"/>
    <property type="project" value="UniProtKB-ARBA"/>
</dbReference>
<keyword evidence="2" id="KW-0963">Cytoplasm</keyword>
<evidence type="ECO:0000256" key="2">
    <source>
        <dbReference type="ARBA" id="ARBA00022490"/>
    </source>
</evidence>
<dbReference type="OrthoDB" id="8916892at2759"/>
<evidence type="ECO:0000256" key="3">
    <source>
        <dbReference type="SAM" id="MobiDB-lite"/>
    </source>
</evidence>
<evidence type="ECO:0000313" key="5">
    <source>
        <dbReference type="Proteomes" id="UP001153620"/>
    </source>
</evidence>
<feature type="compositionally biased region" description="Polar residues" evidence="3">
    <location>
        <begin position="1"/>
        <end position="10"/>
    </location>
</feature>